<dbReference type="SMART" id="SM00052">
    <property type="entry name" value="EAL"/>
    <property type="match status" value="1"/>
</dbReference>
<dbReference type="NCBIfam" id="TIGR00254">
    <property type="entry name" value="GGDEF"/>
    <property type="match status" value="1"/>
</dbReference>
<evidence type="ECO:0000313" key="6">
    <source>
        <dbReference type="Proteomes" id="UP000270342"/>
    </source>
</evidence>
<dbReference type="InterPro" id="IPR035965">
    <property type="entry name" value="PAS-like_dom_sf"/>
</dbReference>
<dbReference type="PROSITE" id="PS50883">
    <property type="entry name" value="EAL"/>
    <property type="match status" value="1"/>
</dbReference>
<dbReference type="InterPro" id="IPR035919">
    <property type="entry name" value="EAL_sf"/>
</dbReference>
<evidence type="ECO:0000313" key="5">
    <source>
        <dbReference type="EMBL" id="RKP53720.1"/>
    </source>
</evidence>
<feature type="domain" description="EAL" evidence="3">
    <location>
        <begin position="436"/>
        <end position="690"/>
    </location>
</feature>
<dbReference type="InterPro" id="IPR052155">
    <property type="entry name" value="Biofilm_reg_signaling"/>
</dbReference>
<dbReference type="InterPro" id="IPR029787">
    <property type="entry name" value="Nucleotide_cyclase"/>
</dbReference>
<dbReference type="InterPro" id="IPR000160">
    <property type="entry name" value="GGDEF_dom"/>
</dbReference>
<evidence type="ECO:0000259" key="3">
    <source>
        <dbReference type="PROSITE" id="PS50883"/>
    </source>
</evidence>
<feature type="domain" description="GGDEF" evidence="4">
    <location>
        <begin position="295"/>
        <end position="427"/>
    </location>
</feature>
<dbReference type="PANTHER" id="PTHR44757">
    <property type="entry name" value="DIGUANYLATE CYCLASE DGCP"/>
    <property type="match status" value="1"/>
</dbReference>
<name>A0A494XSW2_9BURK</name>
<dbReference type="AlphaFoldDB" id="A0A494XSW2"/>
<dbReference type="PROSITE" id="PS50887">
    <property type="entry name" value="GGDEF"/>
    <property type="match status" value="1"/>
</dbReference>
<dbReference type="CDD" id="cd00130">
    <property type="entry name" value="PAS"/>
    <property type="match status" value="2"/>
</dbReference>
<dbReference type="InterPro" id="IPR000700">
    <property type="entry name" value="PAS-assoc_C"/>
</dbReference>
<dbReference type="PROSITE" id="PS50112">
    <property type="entry name" value="PAS"/>
    <property type="match status" value="2"/>
</dbReference>
<sequence>MNTSATMTASTLQSASLSYVLDRIGAYVYVKDHDGRYVFANGAVCELFGAAPAQVIGAPDAHFIDLDRSQRMLANDRAVLDSGETIHDEEELCLLGGTVRAFWTTKVPVLDEEGQVIAVCGISTDITHRNWAEEHLVGRNHLLSKVLAHIDACVYVKDREGRYLFANQRVLELYGRASRDIVGKTDLEIHGRDVGLKLTEMDQRVISTNARLTCEEVVVGTDGVEHNYWSVKLPLDIPGKPSGVIGFSTDITELLRLRQIVERQRTTDALTDLPNRAQFEEELALELRMASRVRGVIAVALLDFDQFKYINTLLGQEIGDQLLREAAERLRRALAPRSSLARISGDAFVATLFADDESDLIAQVEALRALLAEPFTLLGKPVRVTASAGLAGYPHDADVASALVDRAEAAMYRAKNRGRDQVCRYTADLAAIASHRLALESDLRAALADAQFELHYQPKIGSADGRVMGFEALLRWNRPGHGRVSPLEFIPLAEELGLLVPIGAWVITQACRQMAQWRDQGLGRIRVAVNLSPSQLKSADLIDGVRASMTSHGIEPNELEMEVTESMMMDDPEQAIATLNRLRGEGVRLSIDDFGTGYSSMAYLKRLPVDTLKLDRNFITGIDKDTRDADLCAGMIALAHKLGLSVIAEGVETEAQRSALVERACDVFQGYLFSPPMAAADVAAFLKGKVVA</sequence>
<dbReference type="InterPro" id="IPR000014">
    <property type="entry name" value="PAS"/>
</dbReference>
<dbReference type="FunFam" id="3.20.20.450:FF:000001">
    <property type="entry name" value="Cyclic di-GMP phosphodiesterase yahA"/>
    <property type="match status" value="1"/>
</dbReference>
<comment type="caution">
    <text evidence="5">The sequence shown here is derived from an EMBL/GenBank/DDBJ whole genome shotgun (WGS) entry which is preliminary data.</text>
</comment>
<feature type="domain" description="PAC" evidence="2">
    <location>
        <begin position="88"/>
        <end position="138"/>
    </location>
</feature>
<dbReference type="InterPro" id="IPR013656">
    <property type="entry name" value="PAS_4"/>
</dbReference>
<evidence type="ECO:0000259" key="2">
    <source>
        <dbReference type="PROSITE" id="PS50113"/>
    </source>
</evidence>
<dbReference type="Gene3D" id="3.20.20.450">
    <property type="entry name" value="EAL domain"/>
    <property type="match status" value="1"/>
</dbReference>
<dbReference type="SMART" id="SM00091">
    <property type="entry name" value="PAS"/>
    <property type="match status" value="2"/>
</dbReference>
<evidence type="ECO:0000259" key="1">
    <source>
        <dbReference type="PROSITE" id="PS50112"/>
    </source>
</evidence>
<dbReference type="PROSITE" id="PS50113">
    <property type="entry name" value="PAC"/>
    <property type="match status" value="1"/>
</dbReference>
<dbReference type="RefSeq" id="WP_147432351.1">
    <property type="nucleotide sequence ID" value="NZ_RBZU01000006.1"/>
</dbReference>
<dbReference type="PANTHER" id="PTHR44757:SF2">
    <property type="entry name" value="BIOFILM ARCHITECTURE MAINTENANCE PROTEIN MBAA"/>
    <property type="match status" value="1"/>
</dbReference>
<keyword evidence="6" id="KW-1185">Reference proteome</keyword>
<gene>
    <name evidence="5" type="ORF">D7S86_15795</name>
</gene>
<dbReference type="Pfam" id="PF08448">
    <property type="entry name" value="PAS_4"/>
    <property type="match status" value="2"/>
</dbReference>
<protein>
    <submittedName>
        <fullName evidence="5">EAL domain-containing protein</fullName>
    </submittedName>
</protein>
<proteinExistence type="predicted"/>
<dbReference type="NCBIfam" id="TIGR00229">
    <property type="entry name" value="sensory_box"/>
    <property type="match status" value="2"/>
</dbReference>
<dbReference type="Gene3D" id="3.30.70.270">
    <property type="match status" value="1"/>
</dbReference>
<dbReference type="SUPFAM" id="SSF55073">
    <property type="entry name" value="Nucleotide cyclase"/>
    <property type="match status" value="1"/>
</dbReference>
<organism evidence="5 6">
    <name type="scientific">Pararobbsia silviterrae</name>
    <dbReference type="NCBI Taxonomy" id="1792498"/>
    <lineage>
        <taxon>Bacteria</taxon>
        <taxon>Pseudomonadati</taxon>
        <taxon>Pseudomonadota</taxon>
        <taxon>Betaproteobacteria</taxon>
        <taxon>Burkholderiales</taxon>
        <taxon>Burkholderiaceae</taxon>
        <taxon>Pararobbsia</taxon>
    </lineage>
</organism>
<feature type="domain" description="PAS" evidence="1">
    <location>
        <begin position="139"/>
        <end position="209"/>
    </location>
</feature>
<reference evidence="5 6" key="1">
    <citation type="submission" date="2018-10" db="EMBL/GenBank/DDBJ databases">
        <title>Robbsia sp. DHC34, isolated from soil.</title>
        <authorList>
            <person name="Gao Z.-H."/>
            <person name="Qiu L.-H."/>
        </authorList>
    </citation>
    <scope>NUCLEOTIDE SEQUENCE [LARGE SCALE GENOMIC DNA]</scope>
    <source>
        <strain evidence="5 6">DHC34</strain>
    </source>
</reference>
<dbReference type="OrthoDB" id="9813903at2"/>
<dbReference type="SUPFAM" id="SSF141868">
    <property type="entry name" value="EAL domain-like"/>
    <property type="match status" value="1"/>
</dbReference>
<dbReference type="Pfam" id="PF00990">
    <property type="entry name" value="GGDEF"/>
    <property type="match status" value="1"/>
</dbReference>
<dbReference type="Proteomes" id="UP000270342">
    <property type="component" value="Unassembled WGS sequence"/>
</dbReference>
<dbReference type="CDD" id="cd01948">
    <property type="entry name" value="EAL"/>
    <property type="match status" value="1"/>
</dbReference>
<feature type="domain" description="PAS" evidence="1">
    <location>
        <begin position="13"/>
        <end position="83"/>
    </location>
</feature>
<dbReference type="SUPFAM" id="SSF55785">
    <property type="entry name" value="PYP-like sensor domain (PAS domain)"/>
    <property type="match status" value="2"/>
</dbReference>
<dbReference type="SMART" id="SM00267">
    <property type="entry name" value="GGDEF"/>
    <property type="match status" value="1"/>
</dbReference>
<dbReference type="EMBL" id="RBZU01000006">
    <property type="protein sequence ID" value="RKP53720.1"/>
    <property type="molecule type" value="Genomic_DNA"/>
</dbReference>
<dbReference type="InterPro" id="IPR001633">
    <property type="entry name" value="EAL_dom"/>
</dbReference>
<accession>A0A494XSW2</accession>
<dbReference type="Pfam" id="PF00563">
    <property type="entry name" value="EAL"/>
    <property type="match status" value="1"/>
</dbReference>
<dbReference type="InterPro" id="IPR043128">
    <property type="entry name" value="Rev_trsase/Diguanyl_cyclase"/>
</dbReference>
<dbReference type="Gene3D" id="3.30.450.20">
    <property type="entry name" value="PAS domain"/>
    <property type="match status" value="2"/>
</dbReference>
<evidence type="ECO:0000259" key="4">
    <source>
        <dbReference type="PROSITE" id="PS50887"/>
    </source>
</evidence>
<dbReference type="CDD" id="cd01949">
    <property type="entry name" value="GGDEF"/>
    <property type="match status" value="1"/>
</dbReference>